<gene>
    <name evidence="3" type="ORF">MNBD_DELTA02-429</name>
</gene>
<evidence type="ECO:0000313" key="3">
    <source>
        <dbReference type="EMBL" id="VAW37617.1"/>
    </source>
</evidence>
<evidence type="ECO:0000256" key="1">
    <source>
        <dbReference type="SAM" id="MobiDB-lite"/>
    </source>
</evidence>
<feature type="compositionally biased region" description="Basic and acidic residues" evidence="1">
    <location>
        <begin position="64"/>
        <end position="74"/>
    </location>
</feature>
<accession>A0A3B0VH22</accession>
<name>A0A3B0VH22_9ZZZZ</name>
<dbReference type="AlphaFoldDB" id="A0A3B0VH22"/>
<feature type="compositionally biased region" description="Basic and acidic residues" evidence="1">
    <location>
        <begin position="162"/>
        <end position="177"/>
    </location>
</feature>
<reference evidence="3" key="1">
    <citation type="submission" date="2018-06" db="EMBL/GenBank/DDBJ databases">
        <authorList>
            <person name="Zhirakovskaya E."/>
        </authorList>
    </citation>
    <scope>NUCLEOTIDE SEQUENCE</scope>
</reference>
<dbReference type="NCBIfam" id="TIGR02098">
    <property type="entry name" value="MJ0042_CXXC"/>
    <property type="match status" value="1"/>
</dbReference>
<feature type="compositionally biased region" description="Polar residues" evidence="1">
    <location>
        <begin position="82"/>
        <end position="91"/>
    </location>
</feature>
<dbReference type="Pfam" id="PF13717">
    <property type="entry name" value="Zn_ribbon_4"/>
    <property type="match status" value="1"/>
</dbReference>
<proteinExistence type="predicted"/>
<organism evidence="3">
    <name type="scientific">hydrothermal vent metagenome</name>
    <dbReference type="NCBI Taxonomy" id="652676"/>
    <lineage>
        <taxon>unclassified sequences</taxon>
        <taxon>metagenomes</taxon>
        <taxon>ecological metagenomes</taxon>
    </lineage>
</organism>
<feature type="non-terminal residue" evidence="3">
    <location>
        <position position="243"/>
    </location>
</feature>
<protein>
    <recommendedName>
        <fullName evidence="2">Zinc finger/thioredoxin putative domain-containing protein</fullName>
    </recommendedName>
</protein>
<dbReference type="EMBL" id="UOEZ01000057">
    <property type="protein sequence ID" value="VAW37617.1"/>
    <property type="molecule type" value="Genomic_DNA"/>
</dbReference>
<feature type="region of interest" description="Disordered" evidence="1">
    <location>
        <begin position="64"/>
        <end position="243"/>
    </location>
</feature>
<evidence type="ECO:0000259" key="2">
    <source>
        <dbReference type="Pfam" id="PF13717"/>
    </source>
</evidence>
<dbReference type="InterPro" id="IPR011723">
    <property type="entry name" value="Znf/thioredoxin_put"/>
</dbReference>
<feature type="domain" description="Zinc finger/thioredoxin putative" evidence="2">
    <location>
        <begin position="27"/>
        <end position="61"/>
    </location>
</feature>
<sequence length="243" mass="25681">MSPESGCCPRGVVALAGLKTREACKLIVQCDKCLTRFKVSDSKVRGKVVRIRCARCHQPFTVRGEESKEKKEATNKGPDLNEPNSALSTPEGSEPGTPPLGYDRDSTTEFSLGELEASHNEDADSFGDGLKKPDDNNNEIDNSGDDGPTAETLDLSIDAPFGEDRSVGDHPAGDHPATDQPAGDSSSTHGEAGAEQPFEDDGPPQGLSMELSSDSVLVDGEEVETPDSGDFSSDDFNPGVEVV</sequence>